<evidence type="ECO:0000313" key="1">
    <source>
        <dbReference type="EMBL" id="KAF6199186.1"/>
    </source>
</evidence>
<dbReference type="OrthoDB" id="6380398at2759"/>
<name>A0A6A4IYU7_APOLU</name>
<sequence>MLTSGPFHETSPTRTEFQTAGGLSARIGPFRQLSLVFPRLPLFDTCSSTLDSTDEIMNPLLFLLGSTLILCLRTNGLPTVDPGLFVISGVKTCGNGTGYCLLGTDCTLDQDFVADKGGHCGGLKNAFTPSANFVCCSDKKKLNEVEESSSRGNATSSSPLLDVKDHIDVDSIDITTEAPDSTTLEIAKDYLMLDNDINTMDAIASSPINTCDACNSTVRFLSDGAQICLGSHIGKGWVVTSATCSMLTFRIGMVNVVASFLEEPDVESPIRTIVVNENYKSSASNILLPEANNLGLIQLNNTMDGRCVPCLPIKGQKFGGQMCRTLNNTTDPDDSVCESEVETIIGDGKEEFLTTICDSITSPSYYGGEQDSGKPLTCGGHLAGVETSSGIGMEVFTQLSIYMDWIRQSIQPAPMQNFKTTA</sequence>
<dbReference type="GO" id="GO:0006508">
    <property type="term" value="P:proteolysis"/>
    <property type="evidence" value="ECO:0007669"/>
    <property type="project" value="InterPro"/>
</dbReference>
<accession>A0A6A4IYU7</accession>
<dbReference type="InterPro" id="IPR009003">
    <property type="entry name" value="Peptidase_S1_PA"/>
</dbReference>
<dbReference type="PANTHER" id="PTHR24260:SF136">
    <property type="entry name" value="GH08193P-RELATED"/>
    <property type="match status" value="1"/>
</dbReference>
<dbReference type="GO" id="GO:0004252">
    <property type="term" value="F:serine-type endopeptidase activity"/>
    <property type="evidence" value="ECO:0007669"/>
    <property type="project" value="InterPro"/>
</dbReference>
<dbReference type="EMBL" id="WIXP02000015">
    <property type="protein sequence ID" value="KAF6199186.1"/>
    <property type="molecule type" value="Genomic_DNA"/>
</dbReference>
<gene>
    <name evidence="1" type="ORF">GE061_007211</name>
</gene>
<organism evidence="1 2">
    <name type="scientific">Apolygus lucorum</name>
    <name type="common">Small green plant bug</name>
    <name type="synonym">Lygocoris lucorum</name>
    <dbReference type="NCBI Taxonomy" id="248454"/>
    <lineage>
        <taxon>Eukaryota</taxon>
        <taxon>Metazoa</taxon>
        <taxon>Ecdysozoa</taxon>
        <taxon>Arthropoda</taxon>
        <taxon>Hexapoda</taxon>
        <taxon>Insecta</taxon>
        <taxon>Pterygota</taxon>
        <taxon>Neoptera</taxon>
        <taxon>Paraneoptera</taxon>
        <taxon>Hemiptera</taxon>
        <taxon>Heteroptera</taxon>
        <taxon>Panheteroptera</taxon>
        <taxon>Cimicomorpha</taxon>
        <taxon>Miridae</taxon>
        <taxon>Mirini</taxon>
        <taxon>Apolygus</taxon>
    </lineage>
</organism>
<dbReference type="SUPFAM" id="SSF50494">
    <property type="entry name" value="Trypsin-like serine proteases"/>
    <property type="match status" value="1"/>
</dbReference>
<dbReference type="PROSITE" id="PS50240">
    <property type="entry name" value="TRYPSIN_DOM"/>
    <property type="match status" value="1"/>
</dbReference>
<protein>
    <submittedName>
        <fullName evidence="1">Uncharacterized protein</fullName>
    </submittedName>
</protein>
<evidence type="ECO:0000313" key="2">
    <source>
        <dbReference type="Proteomes" id="UP000466442"/>
    </source>
</evidence>
<comment type="caution">
    <text evidence="1">The sequence shown here is derived from an EMBL/GenBank/DDBJ whole genome shotgun (WGS) entry which is preliminary data.</text>
</comment>
<dbReference type="Proteomes" id="UP000466442">
    <property type="component" value="Unassembled WGS sequence"/>
</dbReference>
<dbReference type="InterPro" id="IPR001254">
    <property type="entry name" value="Trypsin_dom"/>
</dbReference>
<dbReference type="PANTHER" id="PTHR24260">
    <property type="match status" value="1"/>
</dbReference>
<dbReference type="InterPro" id="IPR051333">
    <property type="entry name" value="CLIP_Serine_Protease"/>
</dbReference>
<dbReference type="Pfam" id="PF00089">
    <property type="entry name" value="Trypsin"/>
    <property type="match status" value="1"/>
</dbReference>
<dbReference type="Gene3D" id="2.40.10.10">
    <property type="entry name" value="Trypsin-like serine proteases"/>
    <property type="match status" value="1"/>
</dbReference>
<proteinExistence type="predicted"/>
<keyword evidence="2" id="KW-1185">Reference proteome</keyword>
<dbReference type="InterPro" id="IPR043504">
    <property type="entry name" value="Peptidase_S1_PA_chymotrypsin"/>
</dbReference>
<reference evidence="1" key="1">
    <citation type="journal article" date="2021" name="Mol. Ecol. Resour.">
        <title>Apolygus lucorum genome provides insights into omnivorousness and mesophyll feeding.</title>
        <authorList>
            <person name="Liu Y."/>
            <person name="Liu H."/>
            <person name="Wang H."/>
            <person name="Huang T."/>
            <person name="Liu B."/>
            <person name="Yang B."/>
            <person name="Yin L."/>
            <person name="Li B."/>
            <person name="Zhang Y."/>
            <person name="Zhang S."/>
            <person name="Jiang F."/>
            <person name="Zhang X."/>
            <person name="Ren Y."/>
            <person name="Wang B."/>
            <person name="Wang S."/>
            <person name="Lu Y."/>
            <person name="Wu K."/>
            <person name="Fan W."/>
            <person name="Wang G."/>
        </authorList>
    </citation>
    <scope>NUCLEOTIDE SEQUENCE</scope>
    <source>
        <strain evidence="1">12Hb</strain>
    </source>
</reference>
<dbReference type="SMART" id="SM00020">
    <property type="entry name" value="Tryp_SPc"/>
    <property type="match status" value="1"/>
</dbReference>
<dbReference type="AlphaFoldDB" id="A0A6A4IYU7"/>